<evidence type="ECO:0000256" key="6">
    <source>
        <dbReference type="ARBA" id="ARBA00023315"/>
    </source>
</evidence>
<dbReference type="PANTHER" id="PTHR43480">
    <property type="entry name" value="ACYL-[ACYL-CARRIER-PROTEIN]--UDP-N-ACETYLGLUCOSAMINE O-ACYLTRANSFERASE"/>
    <property type="match status" value="1"/>
</dbReference>
<protein>
    <submittedName>
        <fullName evidence="8">Acyl-UDP-N-acetylglucosamine o-acyltransferase</fullName>
    </submittedName>
</protein>
<dbReference type="PANTHER" id="PTHR43480:SF1">
    <property type="entry name" value="ACYL-[ACYL-CARRIER-PROTEIN]--UDP-N-ACETYLGLUCOSAMINE O-ACYLTRANSFERASE, MITOCHONDRIAL-RELATED"/>
    <property type="match status" value="1"/>
</dbReference>
<evidence type="ECO:0000256" key="1">
    <source>
        <dbReference type="ARBA" id="ARBA00022490"/>
    </source>
</evidence>
<dbReference type="PIRSF" id="PIRSF000456">
    <property type="entry name" value="UDP-GlcNAc_acltr"/>
    <property type="match status" value="1"/>
</dbReference>
<dbReference type="Pfam" id="PF13720">
    <property type="entry name" value="Acetyltransf_11"/>
    <property type="match status" value="1"/>
</dbReference>
<reference evidence="8" key="1">
    <citation type="journal article" date="2023" name="J. Phycol.">
        <title>Revised classification of the Cyanidiophyceae based on plastid genome data with descriptions of the Cavernulicolales ord. nov. and Galdieriales ord. nov. (Rhodophyta).</title>
        <authorList>
            <person name="Park S.I."/>
            <person name="Cho C.H."/>
            <person name="Ciniglia C."/>
            <person name="Huang T.Y."/>
            <person name="Liu S.L."/>
            <person name="Bustamante D.E."/>
            <person name="Calderon M.S."/>
            <person name="Mansilla A."/>
            <person name="McDermott T."/>
            <person name="Andersen R.A."/>
            <person name="Yoon H.S."/>
        </authorList>
    </citation>
    <scope>NUCLEOTIDE SEQUENCE</scope>
</reference>
<gene>
    <name evidence="8" type="primary">lpxA</name>
    <name evidence="8" type="ORF">CspTHAL103_085</name>
</gene>
<evidence type="ECO:0000256" key="2">
    <source>
        <dbReference type="ARBA" id="ARBA00022516"/>
    </source>
</evidence>
<keyword evidence="5" id="KW-0443">Lipid metabolism</keyword>
<dbReference type="GO" id="GO:0009245">
    <property type="term" value="P:lipid A biosynthetic process"/>
    <property type="evidence" value="ECO:0007669"/>
    <property type="project" value="UniProtKB-KW"/>
</dbReference>
<keyword evidence="8" id="KW-0934">Plastid</keyword>
<name>A0A9Y1MY21_9RHOD</name>
<keyword evidence="4" id="KW-0808">Transferase</keyword>
<dbReference type="InterPro" id="IPR010137">
    <property type="entry name" value="Lipid_A_LpxA"/>
</dbReference>
<evidence type="ECO:0000259" key="7">
    <source>
        <dbReference type="Pfam" id="PF13720"/>
    </source>
</evidence>
<dbReference type="InterPro" id="IPR018357">
    <property type="entry name" value="Hexapep_transf_CS"/>
</dbReference>
<dbReference type="InterPro" id="IPR011004">
    <property type="entry name" value="Trimer_LpxA-like_sf"/>
</dbReference>
<dbReference type="SUPFAM" id="SSF51161">
    <property type="entry name" value="Trimeric LpxA-like enzymes"/>
    <property type="match status" value="1"/>
</dbReference>
<dbReference type="PROSITE" id="PS00101">
    <property type="entry name" value="HEXAPEP_TRANSFERASES"/>
    <property type="match status" value="1"/>
</dbReference>
<evidence type="ECO:0000256" key="5">
    <source>
        <dbReference type="ARBA" id="ARBA00023098"/>
    </source>
</evidence>
<evidence type="ECO:0000313" key="8">
    <source>
        <dbReference type="EMBL" id="WDB00010.1"/>
    </source>
</evidence>
<dbReference type="Gene3D" id="2.160.10.10">
    <property type="entry name" value="Hexapeptide repeat proteins"/>
    <property type="match status" value="1"/>
</dbReference>
<dbReference type="NCBIfam" id="TIGR01852">
    <property type="entry name" value="lipid_A_lpxA"/>
    <property type="match status" value="1"/>
</dbReference>
<sequence length="276" mass="30602">MLNIHSTAIIHPTSIISKNVTIGPYSIIGPNVFIGSFTKIGSYVIINENSFIGQNNQIFSGCSIGSFSQDLKYDSRDKLLGITYIGNNNLIREYTTINRPSTYSNITYIGNNNLIMSYVHIAHDCKLKNNIILANAVSIAGHVTVESFVVIGGMSGIHQFVKLGKLSMIAAMTKIIKDVPPFVIVDGNPPHIRGINIVGLKRNHIQESEITEIKKIYRLLKNNFDDFSSILSSISITETLNSKAILVNHFLSFMKTSLNQNFHSRGLTSFIIKKNI</sequence>
<dbReference type="InterPro" id="IPR001451">
    <property type="entry name" value="Hexapep"/>
</dbReference>
<dbReference type="InterPro" id="IPR037157">
    <property type="entry name" value="Acetyltransf_C_sf"/>
</dbReference>
<dbReference type="NCBIfam" id="NF003657">
    <property type="entry name" value="PRK05289.1"/>
    <property type="match status" value="1"/>
</dbReference>
<dbReference type="InterPro" id="IPR029098">
    <property type="entry name" value="Acetyltransf_C"/>
</dbReference>
<keyword evidence="6" id="KW-0012">Acyltransferase</keyword>
<feature type="domain" description="UDP N-acetylglucosamine O-acyltransferase C-terminal" evidence="7">
    <location>
        <begin position="178"/>
        <end position="257"/>
    </location>
</feature>
<organism evidence="8">
    <name type="scientific">Cyanidium sp. THAL103</name>
    <dbReference type="NCBI Taxonomy" id="3027999"/>
    <lineage>
        <taxon>Eukaryota</taxon>
        <taxon>Rhodophyta</taxon>
        <taxon>Bangiophyceae</taxon>
        <taxon>Cyanidiales</taxon>
        <taxon>Cyanidiaceae</taxon>
        <taxon>Cyanidium</taxon>
    </lineage>
</organism>
<keyword evidence="2" id="KW-0444">Lipid biosynthesis</keyword>
<dbReference type="EMBL" id="OP616817">
    <property type="protein sequence ID" value="WDB00010.1"/>
    <property type="molecule type" value="Genomic_DNA"/>
</dbReference>
<keyword evidence="3" id="KW-0441">Lipid A biosynthesis</keyword>
<dbReference type="GO" id="GO:0016020">
    <property type="term" value="C:membrane"/>
    <property type="evidence" value="ECO:0007669"/>
    <property type="project" value="GOC"/>
</dbReference>
<geneLocation type="plastid" evidence="8"/>
<dbReference type="GO" id="GO:0008780">
    <property type="term" value="F:acyl-[acyl-carrier-protein]-UDP-N-acetylglucosamine O-acyltransferase activity"/>
    <property type="evidence" value="ECO:0007669"/>
    <property type="project" value="InterPro"/>
</dbReference>
<keyword evidence="1" id="KW-0963">Cytoplasm</keyword>
<proteinExistence type="predicted"/>
<dbReference type="AlphaFoldDB" id="A0A9Y1MY21"/>
<evidence type="ECO:0000256" key="4">
    <source>
        <dbReference type="ARBA" id="ARBA00022679"/>
    </source>
</evidence>
<dbReference type="Gene3D" id="1.20.1180.10">
    <property type="entry name" value="Udp N-acetylglucosamine O-acyltransferase, C-terminal domain"/>
    <property type="match status" value="1"/>
</dbReference>
<evidence type="ECO:0000256" key="3">
    <source>
        <dbReference type="ARBA" id="ARBA00022556"/>
    </source>
</evidence>
<accession>A0A9Y1MY21</accession>
<dbReference type="Pfam" id="PF00132">
    <property type="entry name" value="Hexapep"/>
    <property type="match status" value="1"/>
</dbReference>